<name>A0A9P5NH99_GYMJU</name>
<sequence length="197" mass="23571">MRFNYPNENFVQYVDELAMQLGLSTLYLDIVYCDPSLESIYHAGREIWRLAPVISTLMFFKNEGYFMEYDQITIDTVQFSEEFLRLLERYRSLTSTQKLNFYNVSSCEREFEACRKLALNLMQRIDKMLMFQRSILLNDRITSFSKSDVITKLKRWYSFAPPPKDRIENMIAIVNEPRWCWPQSSMLNHSRLENTFA</sequence>
<dbReference type="Proteomes" id="UP000724874">
    <property type="component" value="Unassembled WGS sequence"/>
</dbReference>
<evidence type="ECO:0000313" key="1">
    <source>
        <dbReference type="EMBL" id="KAF8887865.1"/>
    </source>
</evidence>
<dbReference type="AlphaFoldDB" id="A0A9P5NH99"/>
<accession>A0A9P5NH99</accession>
<evidence type="ECO:0000313" key="2">
    <source>
        <dbReference type="Proteomes" id="UP000724874"/>
    </source>
</evidence>
<gene>
    <name evidence="1" type="ORF">CPB84DRAFT_1786654</name>
</gene>
<reference evidence="1" key="1">
    <citation type="submission" date="2020-11" db="EMBL/GenBank/DDBJ databases">
        <authorList>
            <consortium name="DOE Joint Genome Institute"/>
            <person name="Ahrendt S."/>
            <person name="Riley R."/>
            <person name="Andreopoulos W."/>
            <person name="LaButti K."/>
            <person name="Pangilinan J."/>
            <person name="Ruiz-duenas F.J."/>
            <person name="Barrasa J.M."/>
            <person name="Sanchez-Garcia M."/>
            <person name="Camarero S."/>
            <person name="Miyauchi S."/>
            <person name="Serrano A."/>
            <person name="Linde D."/>
            <person name="Babiker R."/>
            <person name="Drula E."/>
            <person name="Ayuso-Fernandez I."/>
            <person name="Pacheco R."/>
            <person name="Padilla G."/>
            <person name="Ferreira P."/>
            <person name="Barriuso J."/>
            <person name="Kellner H."/>
            <person name="Castanera R."/>
            <person name="Alfaro M."/>
            <person name="Ramirez L."/>
            <person name="Pisabarro A.G."/>
            <person name="Kuo A."/>
            <person name="Tritt A."/>
            <person name="Lipzen A."/>
            <person name="He G."/>
            <person name="Yan M."/>
            <person name="Ng V."/>
            <person name="Cullen D."/>
            <person name="Martin F."/>
            <person name="Rosso M.-N."/>
            <person name="Henrissat B."/>
            <person name="Hibbett D."/>
            <person name="Martinez A.T."/>
            <person name="Grigoriev I.V."/>
        </authorList>
    </citation>
    <scope>NUCLEOTIDE SEQUENCE</scope>
    <source>
        <strain evidence="1">AH 44721</strain>
    </source>
</reference>
<keyword evidence="2" id="KW-1185">Reference proteome</keyword>
<protein>
    <submittedName>
        <fullName evidence="1">Uncharacterized protein</fullName>
    </submittedName>
</protein>
<organism evidence="1 2">
    <name type="scientific">Gymnopilus junonius</name>
    <name type="common">Spectacular rustgill mushroom</name>
    <name type="synonym">Gymnopilus spectabilis subsp. junonius</name>
    <dbReference type="NCBI Taxonomy" id="109634"/>
    <lineage>
        <taxon>Eukaryota</taxon>
        <taxon>Fungi</taxon>
        <taxon>Dikarya</taxon>
        <taxon>Basidiomycota</taxon>
        <taxon>Agaricomycotina</taxon>
        <taxon>Agaricomycetes</taxon>
        <taxon>Agaricomycetidae</taxon>
        <taxon>Agaricales</taxon>
        <taxon>Agaricineae</taxon>
        <taxon>Hymenogastraceae</taxon>
        <taxon>Gymnopilus</taxon>
    </lineage>
</organism>
<comment type="caution">
    <text evidence="1">The sequence shown here is derived from an EMBL/GenBank/DDBJ whole genome shotgun (WGS) entry which is preliminary data.</text>
</comment>
<dbReference type="EMBL" id="JADNYJ010000088">
    <property type="protein sequence ID" value="KAF8887865.1"/>
    <property type="molecule type" value="Genomic_DNA"/>
</dbReference>
<proteinExistence type="predicted"/>